<sequence>MYSFRWFSFCGFYEKNAAGLEFLIPGSVWGSHTHLHLCTLWRPRRSSAAFL</sequence>
<reference evidence="1" key="1">
    <citation type="submission" date="2014-11" db="EMBL/GenBank/DDBJ databases">
        <authorList>
            <person name="Amaro Gonzalez C."/>
        </authorList>
    </citation>
    <scope>NUCLEOTIDE SEQUENCE</scope>
</reference>
<reference evidence="1" key="2">
    <citation type="journal article" date="2015" name="Fish Shellfish Immunol.">
        <title>Early steps in the European eel (Anguilla anguilla)-Vibrio vulnificus interaction in the gills: Role of the RtxA13 toxin.</title>
        <authorList>
            <person name="Callol A."/>
            <person name="Pajuelo D."/>
            <person name="Ebbesson L."/>
            <person name="Teles M."/>
            <person name="MacKenzie S."/>
            <person name="Amaro C."/>
        </authorList>
    </citation>
    <scope>NUCLEOTIDE SEQUENCE</scope>
</reference>
<name>A0A0E9XFW3_ANGAN</name>
<organism evidence="1">
    <name type="scientific">Anguilla anguilla</name>
    <name type="common">European freshwater eel</name>
    <name type="synonym">Muraena anguilla</name>
    <dbReference type="NCBI Taxonomy" id="7936"/>
    <lineage>
        <taxon>Eukaryota</taxon>
        <taxon>Metazoa</taxon>
        <taxon>Chordata</taxon>
        <taxon>Craniata</taxon>
        <taxon>Vertebrata</taxon>
        <taxon>Euteleostomi</taxon>
        <taxon>Actinopterygii</taxon>
        <taxon>Neopterygii</taxon>
        <taxon>Teleostei</taxon>
        <taxon>Anguilliformes</taxon>
        <taxon>Anguillidae</taxon>
        <taxon>Anguilla</taxon>
    </lineage>
</organism>
<accession>A0A0E9XFW3</accession>
<protein>
    <submittedName>
        <fullName evidence="1">Uncharacterized protein</fullName>
    </submittedName>
</protein>
<proteinExistence type="predicted"/>
<dbReference type="AlphaFoldDB" id="A0A0E9XFW3"/>
<dbReference type="EMBL" id="GBXM01007276">
    <property type="protein sequence ID" value="JAI01302.1"/>
    <property type="molecule type" value="Transcribed_RNA"/>
</dbReference>
<evidence type="ECO:0000313" key="1">
    <source>
        <dbReference type="EMBL" id="JAI01302.1"/>
    </source>
</evidence>